<dbReference type="CDD" id="cd15798">
    <property type="entry name" value="PMEI-like_3"/>
    <property type="match status" value="1"/>
</dbReference>
<comment type="subcellular location">
    <subcellularLocation>
        <location evidence="1">Secreted</location>
        <location evidence="1">Cell wall</location>
    </subcellularLocation>
</comment>
<protein>
    <submittedName>
        <fullName evidence="11">Probable pectinesterase/pectinesterase inhibitor 25</fullName>
    </submittedName>
</protein>
<evidence type="ECO:0000256" key="6">
    <source>
        <dbReference type="ARBA" id="ARBA00022801"/>
    </source>
</evidence>
<evidence type="ECO:0000256" key="3">
    <source>
        <dbReference type="ARBA" id="ARBA00006027"/>
    </source>
</evidence>
<comment type="similarity">
    <text evidence="3">In the N-terminal section; belongs to the PMEI family.</text>
</comment>
<keyword evidence="10" id="KW-1185">Reference proteome</keyword>
<dbReference type="SUPFAM" id="SSF51126">
    <property type="entry name" value="Pectin lyase-like"/>
    <property type="match status" value="1"/>
</dbReference>
<comment type="similarity">
    <text evidence="4">In the C-terminal section; belongs to the pectinesterase family.</text>
</comment>
<evidence type="ECO:0000256" key="2">
    <source>
        <dbReference type="ARBA" id="ARBA00005184"/>
    </source>
</evidence>
<evidence type="ECO:0000259" key="9">
    <source>
        <dbReference type="SMART" id="SM00856"/>
    </source>
</evidence>
<keyword evidence="6" id="KW-0378">Hydrolase</keyword>
<keyword evidence="8" id="KW-0732">Signal</keyword>
<comment type="pathway">
    <text evidence="2">Glycan metabolism; pectin degradation; 2-dehydro-3-deoxy-D-gluconate from pectin: step 1/5.</text>
</comment>
<name>A0A6P5U5R0_PRUAV</name>
<dbReference type="GO" id="GO:0004857">
    <property type="term" value="F:enzyme inhibitor activity"/>
    <property type="evidence" value="ECO:0007669"/>
    <property type="project" value="InterPro"/>
</dbReference>
<gene>
    <name evidence="11" type="primary">LOC110774229</name>
</gene>
<dbReference type="UniPathway" id="UPA00545">
    <property type="reaction ID" value="UER00823"/>
</dbReference>
<dbReference type="NCBIfam" id="TIGR01614">
    <property type="entry name" value="PME_inhib"/>
    <property type="match status" value="1"/>
</dbReference>
<evidence type="ECO:0000313" key="10">
    <source>
        <dbReference type="Proteomes" id="UP000515124"/>
    </source>
</evidence>
<dbReference type="KEGG" id="pavi:110774229"/>
<dbReference type="Gene3D" id="2.160.20.10">
    <property type="entry name" value="Single-stranded right-handed beta-helix, Pectin lyase-like"/>
    <property type="match status" value="1"/>
</dbReference>
<dbReference type="AlphaFoldDB" id="A0A6P5U5R0"/>
<dbReference type="PANTHER" id="PTHR31707">
    <property type="entry name" value="PECTINESTERASE"/>
    <property type="match status" value="1"/>
</dbReference>
<dbReference type="Gene3D" id="1.20.140.40">
    <property type="entry name" value="Invertase/pectin methylesterase inhibitor family protein"/>
    <property type="match status" value="1"/>
</dbReference>
<dbReference type="RefSeq" id="XP_021834459.1">
    <property type="nucleotide sequence ID" value="XM_021978767.1"/>
</dbReference>
<sequence>MPKLPLPLLLLSLLYNFSLLLPTSASSSPSASSACKSTLYPKLCRSILSTIRSSPSDPYNYGKFSVKQCLKQARKTSKAIDHFLQKTKHKSVPVNHSERNALEDCREFSELNVEFLEAISTKLKSAESLNEALVDKVQTLLSGIVTNQQTCYDGLVVSKNTILGNDTSLATAFSNATELYSVSLGLVTHALAPNLKKHKKDKGSDHGGIKAHKIREPLETFIKALRKNPAKKSTASQREGRILEQMESSGILVNDTVIVGSYDTVNFTSIGEAIAFAPNNLKAEDGYFVIYIREGYYEEYLVVPKHKTNVMLLGDGINKTVITGNHNFVDGWTPFNSSTFAVSAERFVAIDITFRNTAGPQK</sequence>
<dbReference type="InterPro" id="IPR035513">
    <property type="entry name" value="Invertase/methylesterase_inhib"/>
</dbReference>
<evidence type="ECO:0000256" key="4">
    <source>
        <dbReference type="ARBA" id="ARBA00007786"/>
    </source>
</evidence>
<dbReference type="SMART" id="SM00856">
    <property type="entry name" value="PMEI"/>
    <property type="match status" value="1"/>
</dbReference>
<dbReference type="Proteomes" id="UP000515124">
    <property type="component" value="Unplaced"/>
</dbReference>
<feature type="domain" description="Pectinesterase inhibitor" evidence="9">
    <location>
        <begin position="26"/>
        <end position="186"/>
    </location>
</feature>
<dbReference type="GO" id="GO:0042545">
    <property type="term" value="P:cell wall modification"/>
    <property type="evidence" value="ECO:0007669"/>
    <property type="project" value="InterPro"/>
</dbReference>
<evidence type="ECO:0000256" key="7">
    <source>
        <dbReference type="ARBA" id="ARBA00023085"/>
    </source>
</evidence>
<dbReference type="Gramene" id="Pav_sc0003230.1_g010.1.mk:mrna">
    <property type="protein sequence ID" value="Pav_sc0003230.1_g010.1.mk:mrna"/>
    <property type="gene ID" value="Pav_sc0003230.1_g010.1.mk"/>
</dbReference>
<dbReference type="Pfam" id="PF04043">
    <property type="entry name" value="PMEI"/>
    <property type="match status" value="1"/>
</dbReference>
<reference evidence="11" key="1">
    <citation type="submission" date="2025-08" db="UniProtKB">
        <authorList>
            <consortium name="RefSeq"/>
        </authorList>
    </citation>
    <scope>IDENTIFICATION</scope>
</reference>
<dbReference type="InterPro" id="IPR006501">
    <property type="entry name" value="Pectinesterase_inhib_dom"/>
</dbReference>
<proteinExistence type="inferred from homology"/>
<dbReference type="GO" id="GO:0045490">
    <property type="term" value="P:pectin catabolic process"/>
    <property type="evidence" value="ECO:0007669"/>
    <property type="project" value="UniProtKB-UniPathway"/>
</dbReference>
<evidence type="ECO:0000256" key="5">
    <source>
        <dbReference type="ARBA" id="ARBA00022512"/>
    </source>
</evidence>
<accession>A0A6P5U5R0</accession>
<feature type="non-terminal residue" evidence="11">
    <location>
        <position position="362"/>
    </location>
</feature>
<dbReference type="GeneID" id="110774229"/>
<dbReference type="GO" id="GO:0030599">
    <property type="term" value="F:pectinesterase activity"/>
    <property type="evidence" value="ECO:0007669"/>
    <property type="project" value="InterPro"/>
</dbReference>
<organism evidence="10 11">
    <name type="scientific">Prunus avium</name>
    <name type="common">Cherry</name>
    <name type="synonym">Cerasus avium</name>
    <dbReference type="NCBI Taxonomy" id="42229"/>
    <lineage>
        <taxon>Eukaryota</taxon>
        <taxon>Viridiplantae</taxon>
        <taxon>Streptophyta</taxon>
        <taxon>Embryophyta</taxon>
        <taxon>Tracheophyta</taxon>
        <taxon>Spermatophyta</taxon>
        <taxon>Magnoliopsida</taxon>
        <taxon>eudicotyledons</taxon>
        <taxon>Gunneridae</taxon>
        <taxon>Pentapetalae</taxon>
        <taxon>rosids</taxon>
        <taxon>fabids</taxon>
        <taxon>Rosales</taxon>
        <taxon>Rosaceae</taxon>
        <taxon>Amygdaloideae</taxon>
        <taxon>Amygdaleae</taxon>
        <taxon>Prunus</taxon>
    </lineage>
</organism>
<dbReference type="InterPro" id="IPR000070">
    <property type="entry name" value="Pectinesterase_cat"/>
</dbReference>
<evidence type="ECO:0000256" key="8">
    <source>
        <dbReference type="SAM" id="SignalP"/>
    </source>
</evidence>
<keyword evidence="7" id="KW-0063">Aspartyl esterase</keyword>
<evidence type="ECO:0000313" key="11">
    <source>
        <dbReference type="RefSeq" id="XP_021834459.1"/>
    </source>
</evidence>
<feature type="signal peptide" evidence="8">
    <location>
        <begin position="1"/>
        <end position="25"/>
    </location>
</feature>
<dbReference type="SUPFAM" id="SSF101148">
    <property type="entry name" value="Plant invertase/pectin methylesterase inhibitor"/>
    <property type="match status" value="1"/>
</dbReference>
<keyword evidence="5" id="KW-0134">Cell wall</keyword>
<evidence type="ECO:0000256" key="1">
    <source>
        <dbReference type="ARBA" id="ARBA00004191"/>
    </source>
</evidence>
<keyword evidence="5" id="KW-0964">Secreted</keyword>
<dbReference type="InterPro" id="IPR012334">
    <property type="entry name" value="Pectin_lyas_fold"/>
</dbReference>
<dbReference type="Pfam" id="PF01095">
    <property type="entry name" value="Pectinesterase"/>
    <property type="match status" value="1"/>
</dbReference>
<dbReference type="InterPro" id="IPR011050">
    <property type="entry name" value="Pectin_lyase_fold/virulence"/>
</dbReference>
<feature type="chain" id="PRO_5028462089" evidence="8">
    <location>
        <begin position="26"/>
        <end position="362"/>
    </location>
</feature>
<dbReference type="PROSITE" id="PS51257">
    <property type="entry name" value="PROKAR_LIPOPROTEIN"/>
    <property type="match status" value="1"/>
</dbReference>